<name>A0A916PGT2_MYCTX</name>
<protein>
    <submittedName>
        <fullName evidence="2">Uncharacterized protein</fullName>
    </submittedName>
</protein>
<evidence type="ECO:0000313" key="2">
    <source>
        <dbReference type="EMBL" id="COY76090.1"/>
    </source>
</evidence>
<reference evidence="3" key="1">
    <citation type="submission" date="2015-03" db="EMBL/GenBank/DDBJ databases">
        <authorList>
            <consortium name="Pathogen Informatics"/>
        </authorList>
    </citation>
    <scope>NUCLEOTIDE SEQUENCE [LARGE SCALE GENOMIC DNA]</scope>
    <source>
        <strain evidence="3">N09902308</strain>
    </source>
</reference>
<evidence type="ECO:0000256" key="1">
    <source>
        <dbReference type="SAM" id="MobiDB-lite"/>
    </source>
</evidence>
<accession>A0A916PGT2</accession>
<dbReference type="EMBL" id="CSBK01001509">
    <property type="protein sequence ID" value="COY76090.1"/>
    <property type="molecule type" value="Genomic_DNA"/>
</dbReference>
<proteinExistence type="predicted"/>
<dbReference type="AlphaFoldDB" id="A0A916PGT2"/>
<gene>
    <name evidence="2" type="ORF">ERS007739_03051</name>
</gene>
<organism evidence="2 3">
    <name type="scientific">Mycobacterium tuberculosis</name>
    <dbReference type="NCBI Taxonomy" id="1773"/>
    <lineage>
        <taxon>Bacteria</taxon>
        <taxon>Bacillati</taxon>
        <taxon>Actinomycetota</taxon>
        <taxon>Actinomycetes</taxon>
        <taxon>Mycobacteriales</taxon>
        <taxon>Mycobacteriaceae</taxon>
        <taxon>Mycobacterium</taxon>
        <taxon>Mycobacterium tuberculosis complex</taxon>
    </lineage>
</organism>
<sequence length="37" mass="4160">MEKARLSRMKGYGSQRKPTANRFSTIHVSTSSVCTSR</sequence>
<comment type="caution">
    <text evidence="2">The sequence shown here is derived from an EMBL/GenBank/DDBJ whole genome shotgun (WGS) entry which is preliminary data.</text>
</comment>
<feature type="region of interest" description="Disordered" evidence="1">
    <location>
        <begin position="1"/>
        <end position="37"/>
    </location>
</feature>
<dbReference type="Proteomes" id="UP000039021">
    <property type="component" value="Unassembled WGS sequence"/>
</dbReference>
<evidence type="ECO:0000313" key="3">
    <source>
        <dbReference type="Proteomes" id="UP000039021"/>
    </source>
</evidence>
<feature type="compositionally biased region" description="Polar residues" evidence="1">
    <location>
        <begin position="16"/>
        <end position="37"/>
    </location>
</feature>